<keyword evidence="1" id="KW-1133">Transmembrane helix</keyword>
<keyword evidence="1" id="KW-0812">Transmembrane</keyword>
<keyword evidence="3" id="KW-1185">Reference proteome</keyword>
<organism evidence="2 3">
    <name type="scientific">Brevundimonas variabilis</name>
    <dbReference type="NCBI Taxonomy" id="74312"/>
    <lineage>
        <taxon>Bacteria</taxon>
        <taxon>Pseudomonadati</taxon>
        <taxon>Pseudomonadota</taxon>
        <taxon>Alphaproteobacteria</taxon>
        <taxon>Caulobacterales</taxon>
        <taxon>Caulobacteraceae</taxon>
        <taxon>Brevundimonas</taxon>
    </lineage>
</organism>
<feature type="transmembrane region" description="Helical" evidence="1">
    <location>
        <begin position="64"/>
        <end position="85"/>
    </location>
</feature>
<feature type="transmembrane region" description="Helical" evidence="1">
    <location>
        <begin position="123"/>
        <end position="141"/>
    </location>
</feature>
<sequence>MMTTLTGGRASKRPWHLWAVGLVGVLWNSYGCLDYTMTALQGEVWLRSQGMTDAAVAFTEAMPAWMTAVWAIGVWGAMLGSLLLLLRSQWAFPVFVISLAAYVMSLVYQYVLTDGATGMGESIWIMQTVILFICLFFVWYAQMATKRGILR</sequence>
<name>A0A7W9CH77_9CAUL</name>
<feature type="transmembrane region" description="Helical" evidence="1">
    <location>
        <begin position="92"/>
        <end position="111"/>
    </location>
</feature>
<gene>
    <name evidence="2" type="ORF">GGR13_001030</name>
</gene>
<evidence type="ECO:0008006" key="4">
    <source>
        <dbReference type="Google" id="ProtNLM"/>
    </source>
</evidence>
<dbReference type="Proteomes" id="UP000545037">
    <property type="component" value="Unassembled WGS sequence"/>
</dbReference>
<comment type="caution">
    <text evidence="2">The sequence shown here is derived from an EMBL/GenBank/DDBJ whole genome shotgun (WGS) entry which is preliminary data.</text>
</comment>
<protein>
    <recommendedName>
        <fullName evidence="4">Sugar transporter</fullName>
    </recommendedName>
</protein>
<accession>A0A7W9CH77</accession>
<proteinExistence type="predicted"/>
<keyword evidence="1" id="KW-0472">Membrane</keyword>
<reference evidence="2 3" key="1">
    <citation type="submission" date="2020-08" db="EMBL/GenBank/DDBJ databases">
        <title>Genomic Encyclopedia of Type Strains, Phase IV (KMG-IV): sequencing the most valuable type-strain genomes for metagenomic binning, comparative biology and taxonomic classification.</title>
        <authorList>
            <person name="Goeker M."/>
        </authorList>
    </citation>
    <scope>NUCLEOTIDE SEQUENCE [LARGE SCALE GENOMIC DNA]</scope>
    <source>
        <strain evidence="2 3">DSM 4737</strain>
    </source>
</reference>
<dbReference type="AlphaFoldDB" id="A0A7W9CH77"/>
<evidence type="ECO:0000256" key="1">
    <source>
        <dbReference type="SAM" id="Phobius"/>
    </source>
</evidence>
<dbReference type="RefSeq" id="WP_246347707.1">
    <property type="nucleotide sequence ID" value="NZ_JACHOR010000002.1"/>
</dbReference>
<dbReference type="EMBL" id="JACHOR010000002">
    <property type="protein sequence ID" value="MBB5745446.1"/>
    <property type="molecule type" value="Genomic_DNA"/>
</dbReference>
<evidence type="ECO:0000313" key="3">
    <source>
        <dbReference type="Proteomes" id="UP000545037"/>
    </source>
</evidence>
<evidence type="ECO:0000313" key="2">
    <source>
        <dbReference type="EMBL" id="MBB5745446.1"/>
    </source>
</evidence>